<reference evidence="8" key="1">
    <citation type="submission" date="2016-01" db="EMBL/GenBank/DDBJ databases">
        <authorList>
            <person name="Mitreva M."/>
            <person name="Pepin K.H."/>
            <person name="Mihindukulasuriya K.A."/>
            <person name="Fulton R."/>
            <person name="Fronick C."/>
            <person name="O'Laughlin M."/>
            <person name="Miner T."/>
            <person name="Herter B."/>
            <person name="Rosa B.A."/>
            <person name="Cordes M."/>
            <person name="Tomlinson C."/>
            <person name="Wollam A."/>
            <person name="Palsikar V.B."/>
            <person name="Mardis E.R."/>
            <person name="Wilson R.K."/>
        </authorList>
    </citation>
    <scope>NUCLEOTIDE SEQUENCE [LARGE SCALE GENOMIC DNA]</scope>
    <source>
        <strain evidence="8">KA00274</strain>
    </source>
</reference>
<keyword evidence="2" id="KW-0285">Flavoprotein</keyword>
<dbReference type="SUPFAM" id="SSF51905">
    <property type="entry name" value="FAD/NAD(P)-binding domain"/>
    <property type="match status" value="2"/>
</dbReference>
<evidence type="ECO:0000256" key="5">
    <source>
        <dbReference type="ARBA" id="ARBA00023284"/>
    </source>
</evidence>
<dbReference type="GO" id="GO:0004601">
    <property type="term" value="F:peroxidase activity"/>
    <property type="evidence" value="ECO:0007669"/>
    <property type="project" value="UniProtKB-KW"/>
</dbReference>
<keyword evidence="5" id="KW-0676">Redox-active center</keyword>
<evidence type="ECO:0000256" key="3">
    <source>
        <dbReference type="ARBA" id="ARBA00022827"/>
    </source>
</evidence>
<dbReference type="Pfam" id="PF07992">
    <property type="entry name" value="Pyr_redox_2"/>
    <property type="match status" value="1"/>
</dbReference>
<keyword evidence="8" id="KW-1185">Reference proteome</keyword>
<evidence type="ECO:0000256" key="2">
    <source>
        <dbReference type="ARBA" id="ARBA00022630"/>
    </source>
</evidence>
<accession>A0A133Y9D8</accession>
<organism evidence="7 8">
    <name type="scientific">Amygdalobacter nucleatus</name>
    <dbReference type="NCBI Taxonomy" id="3029274"/>
    <lineage>
        <taxon>Bacteria</taxon>
        <taxon>Bacillati</taxon>
        <taxon>Bacillota</taxon>
        <taxon>Clostridia</taxon>
        <taxon>Eubacteriales</taxon>
        <taxon>Oscillospiraceae</taxon>
        <taxon>Amygdalobacter</taxon>
    </lineage>
</organism>
<feature type="domain" description="FAD/NAD(P)-binding" evidence="6">
    <location>
        <begin position="1"/>
        <end position="303"/>
    </location>
</feature>
<keyword evidence="7" id="KW-0575">Peroxidase</keyword>
<dbReference type="AlphaFoldDB" id="A0A133Y9D8"/>
<dbReference type="STRING" id="1497955.HMPREF1872_01103"/>
<keyword evidence="3" id="KW-0274">FAD</keyword>
<dbReference type="RefSeq" id="WP_066714593.1">
    <property type="nucleotide sequence ID" value="NZ_JARFNM010000001.1"/>
</dbReference>
<dbReference type="OrthoDB" id="9802028at2"/>
<dbReference type="InterPro" id="IPR016156">
    <property type="entry name" value="FAD/NAD-linked_Rdtase_dimer_sf"/>
</dbReference>
<dbReference type="PANTHER" id="PTHR43429:SF1">
    <property type="entry name" value="NAD(P)H SULFUR OXIDOREDUCTASE (COA-DEPENDENT)"/>
    <property type="match status" value="1"/>
</dbReference>
<evidence type="ECO:0000256" key="4">
    <source>
        <dbReference type="ARBA" id="ARBA00023002"/>
    </source>
</evidence>
<dbReference type="InterPro" id="IPR036188">
    <property type="entry name" value="FAD/NAD-bd_sf"/>
</dbReference>
<dbReference type="Gene3D" id="3.30.390.30">
    <property type="match status" value="1"/>
</dbReference>
<comment type="caution">
    <text evidence="7">The sequence shown here is derived from an EMBL/GenBank/DDBJ whole genome shotgun (WGS) entry which is preliminary data.</text>
</comment>
<evidence type="ECO:0000313" key="8">
    <source>
        <dbReference type="Proteomes" id="UP000070080"/>
    </source>
</evidence>
<gene>
    <name evidence="7" type="ORF">HMPREF1872_01103</name>
</gene>
<evidence type="ECO:0000259" key="6">
    <source>
        <dbReference type="Pfam" id="PF07992"/>
    </source>
</evidence>
<sequence length="456" mass="49997">MKYAIVGTSHTGYEAVQTILEREPKAEIELFEAGKTASFLSCGMQSYLENESDCLCKIHYANAESYIKQGVHMHLNSEVNNFNADKHELTYVDAQGDHVMNYDKLILGVGAIPTPLNCPGKELNNILYMRGEVWGGKIKDRMPASSKVVVIGGGYIGIEAAEAFAKAGKEVTVLDFQTSILPTYLDKEFTDILVKHASEHNMTFHGGEAVKEFKGENGNVSAVVTDKNTYACDTVVIAIGVKPNTAWLNGLVELDKRGFILTDEYQQTSAKDVYAAGDATYIQYAPNGKKAAIALATNARRQGIVAARNAMGDKVQVQPVSGTSALALFDYHFACSGISSANSASYDGKVESVYLEQRVRPTFFTEPDTATNTLYSKIFFDAETKVILGAQFMSKLDITQYANIISLAIYNKNTLEELGQQDFFFQPEYVGPWHAISAISLKALGHTYGSDKMLFM</sequence>
<dbReference type="PANTHER" id="PTHR43429">
    <property type="entry name" value="PYRIDINE NUCLEOTIDE-DISULFIDE OXIDOREDUCTASE DOMAIN-CONTAINING"/>
    <property type="match status" value="1"/>
</dbReference>
<dbReference type="PRINTS" id="PR00368">
    <property type="entry name" value="FADPNR"/>
</dbReference>
<dbReference type="SUPFAM" id="SSF55424">
    <property type="entry name" value="FAD/NAD-linked reductases, dimerisation (C-terminal) domain"/>
    <property type="match status" value="1"/>
</dbReference>
<dbReference type="InterPro" id="IPR023753">
    <property type="entry name" value="FAD/NAD-binding_dom"/>
</dbReference>
<name>A0A133Y9D8_9FIRM</name>
<proteinExistence type="predicted"/>
<keyword evidence="4" id="KW-0560">Oxidoreductase</keyword>
<dbReference type="PATRIC" id="fig|1497955.3.peg.1072"/>
<evidence type="ECO:0000256" key="1">
    <source>
        <dbReference type="ARBA" id="ARBA00001974"/>
    </source>
</evidence>
<dbReference type="Proteomes" id="UP000070080">
    <property type="component" value="Unassembled WGS sequence"/>
</dbReference>
<comment type="cofactor">
    <cofactor evidence="1">
        <name>FAD</name>
        <dbReference type="ChEBI" id="CHEBI:57692"/>
    </cofactor>
</comment>
<dbReference type="InterPro" id="IPR050260">
    <property type="entry name" value="FAD-bd_OxRdtase"/>
</dbReference>
<dbReference type="Gene3D" id="3.50.50.60">
    <property type="entry name" value="FAD/NAD(P)-binding domain"/>
    <property type="match status" value="2"/>
</dbReference>
<dbReference type="EMBL" id="LSCV01000037">
    <property type="protein sequence ID" value="KXB39735.1"/>
    <property type="molecule type" value="Genomic_DNA"/>
</dbReference>
<evidence type="ECO:0000313" key="7">
    <source>
        <dbReference type="EMBL" id="KXB39735.1"/>
    </source>
</evidence>
<protein>
    <submittedName>
        <fullName evidence="7">Putative NADH peroxidase</fullName>
    </submittedName>
</protein>
<dbReference type="PRINTS" id="PR00411">
    <property type="entry name" value="PNDRDTASEI"/>
</dbReference>